<reference evidence="9 10" key="1">
    <citation type="journal article" date="2016" name="Genome Announc.">
        <title>Draft Genome Sequence of Planomonospora sphaerica JCM9374, a Rare Actinomycete.</title>
        <authorList>
            <person name="Dohra H."/>
            <person name="Suzuki T."/>
            <person name="Inoue Y."/>
            <person name="Kodani S."/>
        </authorList>
    </citation>
    <scope>NUCLEOTIDE SEQUENCE [LARGE SCALE GENOMIC DNA]</scope>
    <source>
        <strain evidence="9 10">JCM 9374</strain>
    </source>
</reference>
<evidence type="ECO:0000313" key="9">
    <source>
        <dbReference type="EMBL" id="GAT69486.1"/>
    </source>
</evidence>
<protein>
    <submittedName>
        <fullName evidence="9">Permease</fullName>
    </submittedName>
</protein>
<comment type="subcellular location">
    <subcellularLocation>
        <location evidence="1">Cell membrane</location>
        <topology evidence="1">Multi-pass membrane protein</topology>
    </subcellularLocation>
</comment>
<keyword evidence="5 7" id="KW-0472">Membrane</keyword>
<organism evidence="9 10">
    <name type="scientific">Planomonospora sphaerica</name>
    <dbReference type="NCBI Taxonomy" id="161355"/>
    <lineage>
        <taxon>Bacteria</taxon>
        <taxon>Bacillati</taxon>
        <taxon>Actinomycetota</taxon>
        <taxon>Actinomycetes</taxon>
        <taxon>Streptosporangiales</taxon>
        <taxon>Streptosporangiaceae</taxon>
        <taxon>Planomonospora</taxon>
    </lineage>
</organism>
<feature type="transmembrane region" description="Helical" evidence="7">
    <location>
        <begin position="232"/>
        <end position="253"/>
    </location>
</feature>
<sequence>MLRISASTVRDRWPLFTGALLTVALGVALVQSSVLVLVSTGEPAIPPGTSGRVAEQIREGYVGAATLLGMATPLAMFLAVFIVGSTFAFSVEQRRTELALLRMLGGSRPQLIRLLLGEAFLLGLAGSAFGVLLGVPATWVQARLLIGIGLLPDDFSARWSSGMLLLSPTVGIGVAVFGVLSASYRAARVRPLDALRNAPRATRVMTLGRWLWGVSSLALTVMLVVAGHGADLLGALLVAMAIPVFGSIALSALSPLAVPLVGRLLGTVLRTSALGELAQANLRDAVRRSASTAAPVIVLVGLLVGLTGALNSLARATGADLEHNTVADLVVASTGAAAARIPRIPGVALASPQSQVEMSVTARHRVEHRSYRRTHHSGIIAVDGAAYRRTHRLALRSGSLDALRGRTVAIGPGLVGEGVRDGTVTARIGPHGFTLRTVARLPEVLENGSDNFLVPRDLVPTAMLAGAPTETLVQVAPGTSPHAVADRIRAAGIGEVRTLRQWADARVQTQQRGTTGIMAVLMGMSGLYAAIAVINAVVIAAAERRTEFAVARATGLSRSQVVRMAVIESAAVTLIGLLLGTLVAAAALAGFYAGPAGVHVLSVPWTLLGLLIMASLAVTAATSALTALTATRPSPTALVAARE</sequence>
<comment type="similarity">
    <text evidence="6">Belongs to the ABC-4 integral membrane protein family.</text>
</comment>
<accession>A0A171DKY7</accession>
<feature type="transmembrane region" description="Helical" evidence="7">
    <location>
        <begin position="70"/>
        <end position="91"/>
    </location>
</feature>
<name>A0A171DKY7_9ACTN</name>
<dbReference type="GO" id="GO:0022857">
    <property type="term" value="F:transmembrane transporter activity"/>
    <property type="evidence" value="ECO:0007669"/>
    <property type="project" value="TreeGrafter"/>
</dbReference>
<evidence type="ECO:0000313" key="10">
    <source>
        <dbReference type="Proteomes" id="UP000077701"/>
    </source>
</evidence>
<dbReference type="InterPro" id="IPR050250">
    <property type="entry name" value="Macrolide_Exporter_MacB"/>
</dbReference>
<evidence type="ECO:0000256" key="7">
    <source>
        <dbReference type="SAM" id="Phobius"/>
    </source>
</evidence>
<dbReference type="OrthoDB" id="3223244at2"/>
<dbReference type="GO" id="GO:0005886">
    <property type="term" value="C:plasma membrane"/>
    <property type="evidence" value="ECO:0007669"/>
    <property type="project" value="UniProtKB-SubCell"/>
</dbReference>
<feature type="domain" description="ABC3 transporter permease C-terminal" evidence="8">
    <location>
        <begin position="74"/>
        <end position="189"/>
    </location>
</feature>
<evidence type="ECO:0000256" key="4">
    <source>
        <dbReference type="ARBA" id="ARBA00022989"/>
    </source>
</evidence>
<evidence type="ECO:0000256" key="3">
    <source>
        <dbReference type="ARBA" id="ARBA00022692"/>
    </source>
</evidence>
<dbReference type="Pfam" id="PF02687">
    <property type="entry name" value="FtsX"/>
    <property type="match status" value="2"/>
</dbReference>
<evidence type="ECO:0000256" key="2">
    <source>
        <dbReference type="ARBA" id="ARBA00022475"/>
    </source>
</evidence>
<dbReference type="PANTHER" id="PTHR30572">
    <property type="entry name" value="MEMBRANE COMPONENT OF TRANSPORTER-RELATED"/>
    <property type="match status" value="1"/>
</dbReference>
<feature type="transmembrane region" description="Helical" evidence="7">
    <location>
        <begin position="561"/>
        <end position="593"/>
    </location>
</feature>
<evidence type="ECO:0000256" key="1">
    <source>
        <dbReference type="ARBA" id="ARBA00004651"/>
    </source>
</evidence>
<keyword evidence="10" id="KW-1185">Reference proteome</keyword>
<proteinExistence type="inferred from homology"/>
<feature type="transmembrane region" description="Helical" evidence="7">
    <location>
        <begin position="605"/>
        <end position="628"/>
    </location>
</feature>
<keyword evidence="3 7" id="KW-0812">Transmembrane</keyword>
<comment type="caution">
    <text evidence="9">The sequence shown here is derived from an EMBL/GenBank/DDBJ whole genome shotgun (WGS) entry which is preliminary data.</text>
</comment>
<dbReference type="PANTHER" id="PTHR30572:SF4">
    <property type="entry name" value="ABC TRANSPORTER PERMEASE YTRF"/>
    <property type="match status" value="1"/>
</dbReference>
<dbReference type="Proteomes" id="UP000077701">
    <property type="component" value="Unassembled WGS sequence"/>
</dbReference>
<dbReference type="RefSeq" id="WP_068900919.1">
    <property type="nucleotide sequence ID" value="NZ_BDCX01000013.1"/>
</dbReference>
<dbReference type="STRING" id="161355.PS9374_05161"/>
<feature type="transmembrane region" description="Helical" evidence="7">
    <location>
        <begin position="293"/>
        <end position="314"/>
    </location>
</feature>
<evidence type="ECO:0000259" key="8">
    <source>
        <dbReference type="Pfam" id="PF02687"/>
    </source>
</evidence>
<dbReference type="AlphaFoldDB" id="A0A171DKY7"/>
<evidence type="ECO:0000256" key="6">
    <source>
        <dbReference type="ARBA" id="ARBA00038076"/>
    </source>
</evidence>
<evidence type="ECO:0000256" key="5">
    <source>
        <dbReference type="ARBA" id="ARBA00023136"/>
    </source>
</evidence>
<keyword evidence="2" id="KW-1003">Cell membrane</keyword>
<feature type="transmembrane region" description="Helical" evidence="7">
    <location>
        <begin position="111"/>
        <end position="139"/>
    </location>
</feature>
<feature type="transmembrane region" description="Helical" evidence="7">
    <location>
        <begin position="159"/>
        <end position="186"/>
    </location>
</feature>
<gene>
    <name evidence="9" type="ORF">PS9374_05161</name>
</gene>
<feature type="transmembrane region" description="Helical" evidence="7">
    <location>
        <begin position="207"/>
        <end position="226"/>
    </location>
</feature>
<feature type="domain" description="ABC3 transporter permease C-terminal" evidence="8">
    <location>
        <begin position="520"/>
        <end position="634"/>
    </location>
</feature>
<reference evidence="10" key="2">
    <citation type="submission" date="2016-04" db="EMBL/GenBank/DDBJ databases">
        <title>Planomonospora sphaerica JCM9374 whole genome shotgun sequence.</title>
        <authorList>
            <person name="Suzuki T."/>
            <person name="Dohra H."/>
            <person name="Kodani S."/>
        </authorList>
    </citation>
    <scope>NUCLEOTIDE SEQUENCE [LARGE SCALE GENOMIC DNA]</scope>
    <source>
        <strain evidence="10">JCM 9374</strain>
    </source>
</reference>
<dbReference type="InterPro" id="IPR003838">
    <property type="entry name" value="ABC3_permease_C"/>
</dbReference>
<dbReference type="EMBL" id="BDCX01000013">
    <property type="protein sequence ID" value="GAT69486.1"/>
    <property type="molecule type" value="Genomic_DNA"/>
</dbReference>
<feature type="transmembrane region" description="Helical" evidence="7">
    <location>
        <begin position="516"/>
        <end position="540"/>
    </location>
</feature>
<keyword evidence="4 7" id="KW-1133">Transmembrane helix</keyword>